<dbReference type="EMBL" id="UINC01104579">
    <property type="protein sequence ID" value="SVC67844.1"/>
    <property type="molecule type" value="Genomic_DNA"/>
</dbReference>
<evidence type="ECO:0000256" key="1">
    <source>
        <dbReference type="SAM" id="Phobius"/>
    </source>
</evidence>
<evidence type="ECO:0008006" key="3">
    <source>
        <dbReference type="Google" id="ProtNLM"/>
    </source>
</evidence>
<name>A0A382P355_9ZZZZ</name>
<dbReference type="AlphaFoldDB" id="A0A382P355"/>
<keyword evidence="1" id="KW-0812">Transmembrane</keyword>
<dbReference type="PANTHER" id="PTHR31303">
    <property type="entry name" value="CTP-DEPENDENT DIACYLGLYCEROL KINASE 1"/>
    <property type="match status" value="1"/>
</dbReference>
<accession>A0A382P355</accession>
<organism evidence="2">
    <name type="scientific">marine metagenome</name>
    <dbReference type="NCBI Taxonomy" id="408172"/>
    <lineage>
        <taxon>unclassified sequences</taxon>
        <taxon>metagenomes</taxon>
        <taxon>ecological metagenomes</taxon>
    </lineage>
</organism>
<feature type="transmembrane region" description="Helical" evidence="1">
    <location>
        <begin position="51"/>
        <end position="77"/>
    </location>
</feature>
<gene>
    <name evidence="2" type="ORF">METZ01_LOCUS320698</name>
</gene>
<dbReference type="GO" id="GO:0004143">
    <property type="term" value="F:ATP-dependent diacylglycerol kinase activity"/>
    <property type="evidence" value="ECO:0007669"/>
    <property type="project" value="InterPro"/>
</dbReference>
<proteinExistence type="predicted"/>
<keyword evidence="1" id="KW-0472">Membrane</keyword>
<sequence>MVLLLGLLSLTAVCIEFARGKVKFVDALFSSWLGIMLRDSETGGKFNGATWFLFGGTITVFFFAMPVAVPALLFLTVGDTFAAIGGKLYPAGKIGNKTLSGTATGIVTSFGAAYLVNQTLPLEVIILGAVAAMGVELLPVPLNDNLTIPVFSGTVMMASQGLL</sequence>
<dbReference type="InterPro" id="IPR037997">
    <property type="entry name" value="Dgk1-like"/>
</dbReference>
<protein>
    <recommendedName>
        <fullName evidence="3">Phosphatidate cytidylyltransferase</fullName>
    </recommendedName>
</protein>
<dbReference type="PANTHER" id="PTHR31303:SF1">
    <property type="entry name" value="CTP-DEPENDENT DIACYLGLYCEROL KINASE 1"/>
    <property type="match status" value="1"/>
</dbReference>
<evidence type="ECO:0000313" key="2">
    <source>
        <dbReference type="EMBL" id="SVC67844.1"/>
    </source>
</evidence>
<keyword evidence="1" id="KW-1133">Transmembrane helix</keyword>
<reference evidence="2" key="1">
    <citation type="submission" date="2018-05" db="EMBL/GenBank/DDBJ databases">
        <authorList>
            <person name="Lanie J.A."/>
            <person name="Ng W.-L."/>
            <person name="Kazmierczak K.M."/>
            <person name="Andrzejewski T.M."/>
            <person name="Davidsen T.M."/>
            <person name="Wayne K.J."/>
            <person name="Tettelin H."/>
            <person name="Glass J.I."/>
            <person name="Rusch D."/>
            <person name="Podicherti R."/>
            <person name="Tsui H.-C.T."/>
            <person name="Winkler M.E."/>
        </authorList>
    </citation>
    <scope>NUCLEOTIDE SEQUENCE</scope>
</reference>